<keyword evidence="19" id="KW-0342">GTP-binding</keyword>
<feature type="region of interest" description="Disordered" evidence="28">
    <location>
        <begin position="154"/>
        <end position="227"/>
    </location>
</feature>
<dbReference type="Gene3D" id="3.40.50.300">
    <property type="entry name" value="P-loop containing nucleotide triphosphate hydrolases"/>
    <property type="match status" value="1"/>
</dbReference>
<evidence type="ECO:0000256" key="13">
    <source>
        <dbReference type="ARBA" id="ARBA00022787"/>
    </source>
</evidence>
<evidence type="ECO:0000256" key="3">
    <source>
        <dbReference type="ARBA" id="ARBA00004374"/>
    </source>
</evidence>
<keyword evidence="12" id="KW-0833">Ubl conjugation pathway</keyword>
<feature type="transmembrane region" description="Helical" evidence="29">
    <location>
        <begin position="1382"/>
        <end position="1407"/>
    </location>
</feature>
<evidence type="ECO:0000256" key="20">
    <source>
        <dbReference type="ARBA" id="ARBA00023136"/>
    </source>
</evidence>
<dbReference type="GO" id="GO:0012505">
    <property type="term" value="C:endomembrane system"/>
    <property type="evidence" value="ECO:0007669"/>
    <property type="project" value="UniProtKB-SubCell"/>
</dbReference>
<feature type="transmembrane region" description="Helical" evidence="29">
    <location>
        <begin position="1535"/>
        <end position="1557"/>
    </location>
</feature>
<evidence type="ECO:0000256" key="16">
    <source>
        <dbReference type="ARBA" id="ARBA00022989"/>
    </source>
</evidence>
<dbReference type="GO" id="GO:0003924">
    <property type="term" value="F:GTPase activity"/>
    <property type="evidence" value="ECO:0007669"/>
    <property type="project" value="InterPro"/>
</dbReference>
<dbReference type="InterPro" id="IPR030381">
    <property type="entry name" value="G_DYNAMIN_dom"/>
</dbReference>
<comment type="subcellular location">
    <subcellularLocation>
        <location evidence="2">Endomembrane system</location>
        <topology evidence="2">Multi-pass membrane protein</topology>
    </subcellularLocation>
    <subcellularLocation>
        <location evidence="3">Mitochondrion outer membrane</location>
        <topology evidence="3">Multi-pass membrane protein</topology>
    </subcellularLocation>
</comment>
<evidence type="ECO:0000256" key="1">
    <source>
        <dbReference type="ARBA" id="ARBA00000900"/>
    </source>
</evidence>
<dbReference type="GO" id="GO:0061630">
    <property type="term" value="F:ubiquitin protein ligase activity"/>
    <property type="evidence" value="ECO:0007669"/>
    <property type="project" value="UniProtKB-EC"/>
</dbReference>
<feature type="compositionally biased region" description="Low complexity" evidence="28">
    <location>
        <begin position="1485"/>
        <end position="1495"/>
    </location>
</feature>
<dbReference type="GO" id="GO:0005741">
    <property type="term" value="C:mitochondrial outer membrane"/>
    <property type="evidence" value="ECO:0007669"/>
    <property type="project" value="UniProtKB-SubCell"/>
</dbReference>
<evidence type="ECO:0000256" key="12">
    <source>
        <dbReference type="ARBA" id="ARBA00022786"/>
    </source>
</evidence>
<evidence type="ECO:0000256" key="18">
    <source>
        <dbReference type="ARBA" id="ARBA00023128"/>
    </source>
</evidence>
<evidence type="ECO:0000256" key="23">
    <source>
        <dbReference type="ARBA" id="ARBA00063126"/>
    </source>
</evidence>
<evidence type="ECO:0000256" key="2">
    <source>
        <dbReference type="ARBA" id="ARBA00004127"/>
    </source>
</evidence>
<dbReference type="GO" id="GO:0005525">
    <property type="term" value="F:GTP binding"/>
    <property type="evidence" value="ECO:0007669"/>
    <property type="project" value="UniProtKB-KW"/>
</dbReference>
<name>A0A6A6RDW5_9PEZI</name>
<dbReference type="FunFam" id="3.40.50.300:FF:000638">
    <property type="entry name" value="Transmembrane GTPase Fzo1, putative"/>
    <property type="match status" value="1"/>
</dbReference>
<keyword evidence="7 29" id="KW-0812">Transmembrane</keyword>
<dbReference type="Gene3D" id="3.30.40.10">
    <property type="entry name" value="Zinc/RING finger domain, C3HC4 (zinc finger)"/>
    <property type="match status" value="1"/>
</dbReference>
<evidence type="ECO:0000256" key="7">
    <source>
        <dbReference type="ARBA" id="ARBA00022692"/>
    </source>
</evidence>
<keyword evidence="6" id="KW-0808">Transferase</keyword>
<feature type="transmembrane region" description="Helical" evidence="29">
    <location>
        <begin position="1602"/>
        <end position="1619"/>
    </location>
</feature>
<evidence type="ECO:0000256" key="15">
    <source>
        <dbReference type="ARBA" id="ARBA00022833"/>
    </source>
</evidence>
<evidence type="ECO:0000256" key="5">
    <source>
        <dbReference type="ARBA" id="ARBA00012483"/>
    </source>
</evidence>
<evidence type="ECO:0000256" key="28">
    <source>
        <dbReference type="SAM" id="MobiDB-lite"/>
    </source>
</evidence>
<dbReference type="PANTHER" id="PTHR10465">
    <property type="entry name" value="TRANSMEMBRANE GTPASE FZO1"/>
    <property type="match status" value="1"/>
</dbReference>
<keyword evidence="20 29" id="KW-0472">Membrane</keyword>
<dbReference type="PROSITE" id="PS51718">
    <property type="entry name" value="G_DYNAMIN_2"/>
    <property type="match status" value="1"/>
</dbReference>
<dbReference type="GO" id="GO:0051603">
    <property type="term" value="P:proteolysis involved in protein catabolic process"/>
    <property type="evidence" value="ECO:0007669"/>
    <property type="project" value="UniProtKB-ARBA"/>
</dbReference>
<comment type="function">
    <text evidence="22">Catalytic component of the DSC E3 ubiquitin ligase complex which is required for the srbA transcriptional activator proteolytic cleavage to release the soluble transcription factor from the membrane in low oxygen or sterol conditions. Required for growth during hypoxia and triazole drug susceptibility, as well as for virulence in a murine model of invasive pulmonary aspergillosis (IPA).</text>
</comment>
<dbReference type="EC" id="2.3.2.27" evidence="5"/>
<evidence type="ECO:0000256" key="24">
    <source>
        <dbReference type="ARBA" id="ARBA00071072"/>
    </source>
</evidence>
<evidence type="ECO:0000259" key="31">
    <source>
        <dbReference type="PROSITE" id="PS51718"/>
    </source>
</evidence>
<evidence type="ECO:0000256" key="14">
    <source>
        <dbReference type="ARBA" id="ARBA00022801"/>
    </source>
</evidence>
<evidence type="ECO:0000256" key="26">
    <source>
        <dbReference type="ARBA" id="ARBA00082128"/>
    </source>
</evidence>
<keyword evidence="17" id="KW-0175">Coiled coil</keyword>
<comment type="pathway">
    <text evidence="4">Protein modification; protein ubiquitination.</text>
</comment>
<keyword evidence="33" id="KW-1185">Reference proteome</keyword>
<dbReference type="SUPFAM" id="SSF57850">
    <property type="entry name" value="RING/U-box"/>
    <property type="match status" value="1"/>
</dbReference>
<feature type="domain" description="Dynamin-type G" evidence="31">
    <location>
        <begin position="284"/>
        <end position="588"/>
    </location>
</feature>
<feature type="compositionally biased region" description="Polar residues" evidence="28">
    <location>
        <begin position="1433"/>
        <end position="1443"/>
    </location>
</feature>
<comment type="catalytic activity">
    <reaction evidence="21">
        <text>GTP + H2O = GDP + phosphate + H(+)</text>
        <dbReference type="Rhea" id="RHEA:19669"/>
        <dbReference type="ChEBI" id="CHEBI:15377"/>
        <dbReference type="ChEBI" id="CHEBI:15378"/>
        <dbReference type="ChEBI" id="CHEBI:37565"/>
        <dbReference type="ChEBI" id="CHEBI:43474"/>
        <dbReference type="ChEBI" id="CHEBI:58189"/>
    </reaction>
</comment>
<dbReference type="InterPro" id="IPR021319">
    <property type="entry name" value="DUF2921"/>
</dbReference>
<keyword evidence="14" id="KW-0378">Hydrolase</keyword>
<feature type="region of interest" description="Disordered" evidence="28">
    <location>
        <begin position="64"/>
        <end position="104"/>
    </location>
</feature>
<dbReference type="EMBL" id="MU004181">
    <property type="protein sequence ID" value="KAF2503048.1"/>
    <property type="molecule type" value="Genomic_DNA"/>
</dbReference>
<feature type="compositionally biased region" description="Polar residues" evidence="28">
    <location>
        <begin position="174"/>
        <end position="188"/>
    </location>
</feature>
<dbReference type="InterPro" id="IPR001841">
    <property type="entry name" value="Znf_RING"/>
</dbReference>
<evidence type="ECO:0000256" key="25">
    <source>
        <dbReference type="ARBA" id="ARBA00077885"/>
    </source>
</evidence>
<sequence>MKPENEHDESASAAGSSSNHRIEAPQPESFLPRHVPGRPNYMTVGTGSTPEAAARLVSMLDQDSGYGGSLDNGENSAPRWHSGILEDRPTPSHTPGLPGDNNAASENERRVVASHVLQLYYNQNKTALGRAIHGTIDTLKRFQEMNMKWPAHYPSVQSEQSTTQSRNDPRPGLNHTQSTLDNNHSPVQSPSRPRAPRRAGTSLGEDSTVAESSSAAAHQPAPEPRLVTPQLAQDFSVLKLELKMGGRNQSDLVHSLEKGSIASLLDGQIQQSIRHLGSLKERIEDTASKVLVTGDLNAGKSTFCNALLRRKVLPEDQQPCTSIFCEVLDYRENAGVEEVHAVPIGSVYNRHDESTYTVFSIKELEKIVIDNEHFSQCKIYIKDIRSVDESLLNNGVVDIALIDAPGLNNDSLKTTAIFARQEEIDVVVFVVSAANHFTQSAKEFIFNAAREKAYIFMVVNGYDNIKDKQRCQEMILKQVAHLSPATFKESSELVHFVSSNAIPVAPSGAPGGGHGPGGSASGSSGGAAFSDDPDGDDDDELKGKHGEPGSPGGKGKGKEREKLQDFEELESSLRRFVLEKRARSKLAPAKTYLLNLLGDVNNLALVNRDVAQAELERVKTELDEVMPAYEQSKKARTEAGEAVEHEVEVATSEVYSHTRDTVNSSIERVAEQDLGIPYPGLWSAYQYAEDIRNAMLQEITWTVHQCEEHARNRAVQGFNGIKNLGILHLGNKLYADVMFLPERMYRKPMHALARQVDVEVELWDFFDVANLWERQEKVAGTGMAMTVAGVVGGRLVGGVGWMDGAVGAAKILGSNNMRRLIIPGLIATVAIGVSYALTSIPRSLPRRLSTKLSAQLAALDYTHSNALRISSEVRRALKGPASDLRIGLQRNVEKLQVKKEETSKSRAEAEVARKYFSNLVRESNDIRHGVQRMAQRDPRPLVLLIIFLLILNTPEPQQQGLPYQSRYEQVLTRERDGLHVLNTTRYDDFDSGSQHWLNLTGFREDDGLAWELLSPVKERARAQTTYLLGEEAEKVLDGSVEEDGYPAVYQNVTGYVQGEWVKSQVGRGVQAPRLNLSAIAPDQIFPLWDFDRNLTGNSGDVRFHFSEVDHSRDTAENNTISSIIARMVIGEDSSMGNWWEVKLHGVHFVESGGILLSTTSEKFAGIFALPHFTISENQYLKTQTLLNRTIQEVISRQESQPFPLWNPWNSATEPSETMFPPAHCEYVVYLQQHPVAFRTPSKQYPTSNPYYLHNIEHEIRFPTGSPLPGASPLSMSMMAFSPDCGFVIESKGPPDYARTEALHLRGAKVEIFMEVARRSTLVFVLTLAVQLMFLVKQMKETSTPSTRNRVSFYSVAIMALGDGFWFLTLVFVHVFLDESLLVLYATAFMALFSVVFELRFLMDIWTIQATERRRQQRQDASTSSTTPERRATPSPSGAQSNQPVAPIVSAAGVDTLPLPVTANRPVTDTGATPIIIPSDQDLDPATENATTTATTPGNVEPVPTRAELGTLYTRYCLLLIVFFFITLHAGSWPTAARSVFCNTVCFIYLSFWCPQIYRNVMRNCRKALRWDYVLGQSLARLVPLSYLYAVSSNIIFSQNDLQALMVLVGWVGVQIFALLSQEILGPRFFVKEGWAPPAYDYHPVLREDEEGAMMPIGSTQVSEDDPGASTKQGEAMDKDKGKKIFDCTICTQDVEVSIIPSGGSVESNAGIGGNILARRAYMVTPCRHIFHTPCLEGWMRYRLQCPNCREILPPL</sequence>
<dbReference type="Proteomes" id="UP000799750">
    <property type="component" value="Unassembled WGS sequence"/>
</dbReference>
<comment type="subunit">
    <text evidence="23">Component of the DSC E3 ubiquitin ligase complex composed of dscA, dscB, dscC and dscD.</text>
</comment>
<feature type="compositionally biased region" description="Acidic residues" evidence="28">
    <location>
        <begin position="531"/>
        <end position="540"/>
    </location>
</feature>
<gene>
    <name evidence="32" type="ORF">BU16DRAFT_499041</name>
</gene>
<keyword evidence="15" id="KW-0862">Zinc</keyword>
<keyword evidence="11 27" id="KW-0863">Zinc-finger</keyword>
<evidence type="ECO:0000256" key="27">
    <source>
        <dbReference type="PROSITE-ProRule" id="PRU00175"/>
    </source>
</evidence>
<feature type="region of interest" description="Disordered" evidence="28">
    <location>
        <begin position="1462"/>
        <end position="1501"/>
    </location>
</feature>
<dbReference type="SMART" id="SM00184">
    <property type="entry name" value="RING"/>
    <property type="match status" value="1"/>
</dbReference>
<feature type="transmembrane region" description="Helical" evidence="29">
    <location>
        <begin position="1350"/>
        <end position="1376"/>
    </location>
</feature>
<comment type="catalytic activity">
    <reaction evidence="1">
        <text>S-ubiquitinyl-[E2 ubiquitin-conjugating enzyme]-L-cysteine + [acceptor protein]-L-lysine = [E2 ubiquitin-conjugating enzyme]-L-cysteine + N(6)-ubiquitinyl-[acceptor protein]-L-lysine.</text>
        <dbReference type="EC" id="2.3.2.27"/>
    </reaction>
</comment>
<evidence type="ECO:0000256" key="17">
    <source>
        <dbReference type="ARBA" id="ARBA00023054"/>
    </source>
</evidence>
<dbReference type="InterPro" id="IPR027094">
    <property type="entry name" value="Mitofusin_fam"/>
</dbReference>
<dbReference type="Pfam" id="PF00350">
    <property type="entry name" value="Dynamin_N"/>
    <property type="match status" value="1"/>
</dbReference>
<evidence type="ECO:0000256" key="21">
    <source>
        <dbReference type="ARBA" id="ARBA00048548"/>
    </source>
</evidence>
<dbReference type="GO" id="GO:0008270">
    <property type="term" value="F:zinc ion binding"/>
    <property type="evidence" value="ECO:0007669"/>
    <property type="project" value="UniProtKB-KW"/>
</dbReference>
<evidence type="ECO:0000256" key="10">
    <source>
        <dbReference type="ARBA" id="ARBA00022741"/>
    </source>
</evidence>
<keyword evidence="10" id="KW-0547">Nucleotide-binding</keyword>
<feature type="compositionally biased region" description="Basic and acidic residues" evidence="28">
    <location>
        <begin position="1"/>
        <end position="10"/>
    </location>
</feature>
<evidence type="ECO:0000256" key="11">
    <source>
        <dbReference type="ARBA" id="ARBA00022771"/>
    </source>
</evidence>
<feature type="region of interest" description="Disordered" evidence="28">
    <location>
        <begin position="507"/>
        <end position="562"/>
    </location>
</feature>
<protein>
    <recommendedName>
        <fullName evidence="24">DSC E3 ubiquitin ligase complex subunit A</fullName>
        <ecNumber evidence="5">2.3.2.27</ecNumber>
    </recommendedName>
    <alternativeName>
        <fullName evidence="25">Defective for SREBP cleavage protein A</fullName>
    </alternativeName>
    <alternativeName>
        <fullName evidence="26">RING-type E3 ubiquitin transferase dscA</fullName>
    </alternativeName>
</protein>
<feature type="compositionally biased region" description="Gly residues" evidence="28">
    <location>
        <begin position="509"/>
        <end position="525"/>
    </location>
</feature>
<dbReference type="SUPFAM" id="SSF52540">
    <property type="entry name" value="P-loop containing nucleoside triphosphate hydrolases"/>
    <property type="match status" value="1"/>
</dbReference>
<accession>A0A6A6RDW5</accession>
<evidence type="ECO:0000259" key="30">
    <source>
        <dbReference type="PROSITE" id="PS50089"/>
    </source>
</evidence>
<feature type="compositionally biased region" description="Polar residues" evidence="28">
    <location>
        <begin position="155"/>
        <end position="166"/>
    </location>
</feature>
<dbReference type="Pfam" id="PF13639">
    <property type="entry name" value="zf-RING_2"/>
    <property type="match status" value="1"/>
</dbReference>
<feature type="transmembrane region" description="Helical" evidence="29">
    <location>
        <begin position="1320"/>
        <end position="1338"/>
    </location>
</feature>
<dbReference type="FunFam" id="3.30.40.10:FF:000626">
    <property type="entry name" value="Transmembrane ubiquitin ligase 1"/>
    <property type="match status" value="1"/>
</dbReference>
<dbReference type="PROSITE" id="PS50089">
    <property type="entry name" value="ZF_RING_2"/>
    <property type="match status" value="1"/>
</dbReference>
<evidence type="ECO:0000256" key="4">
    <source>
        <dbReference type="ARBA" id="ARBA00004906"/>
    </source>
</evidence>
<proteinExistence type="predicted"/>
<keyword evidence="9" id="KW-0732">Signal</keyword>
<feature type="region of interest" description="Disordered" evidence="28">
    <location>
        <begin position="1412"/>
        <end position="1443"/>
    </location>
</feature>
<reference evidence="32" key="1">
    <citation type="journal article" date="2020" name="Stud. Mycol.">
        <title>101 Dothideomycetes genomes: a test case for predicting lifestyles and emergence of pathogens.</title>
        <authorList>
            <person name="Haridas S."/>
            <person name="Albert R."/>
            <person name="Binder M."/>
            <person name="Bloem J."/>
            <person name="Labutti K."/>
            <person name="Salamov A."/>
            <person name="Andreopoulos B."/>
            <person name="Baker S."/>
            <person name="Barry K."/>
            <person name="Bills G."/>
            <person name="Bluhm B."/>
            <person name="Cannon C."/>
            <person name="Castanera R."/>
            <person name="Culley D."/>
            <person name="Daum C."/>
            <person name="Ezra D."/>
            <person name="Gonzalez J."/>
            <person name="Henrissat B."/>
            <person name="Kuo A."/>
            <person name="Liang C."/>
            <person name="Lipzen A."/>
            <person name="Lutzoni F."/>
            <person name="Magnuson J."/>
            <person name="Mondo S."/>
            <person name="Nolan M."/>
            <person name="Ohm R."/>
            <person name="Pangilinan J."/>
            <person name="Park H.-J."/>
            <person name="Ramirez L."/>
            <person name="Alfaro M."/>
            <person name="Sun H."/>
            <person name="Tritt A."/>
            <person name="Yoshinaga Y."/>
            <person name="Zwiers L.-H."/>
            <person name="Turgeon B."/>
            <person name="Goodwin S."/>
            <person name="Spatafora J."/>
            <person name="Crous P."/>
            <person name="Grigoriev I."/>
        </authorList>
    </citation>
    <scope>NUCLEOTIDE SEQUENCE</scope>
    <source>
        <strain evidence="32">CBS 269.34</strain>
    </source>
</reference>
<dbReference type="InterPro" id="IPR013083">
    <property type="entry name" value="Znf_RING/FYVE/PHD"/>
</dbReference>
<dbReference type="InterPro" id="IPR045063">
    <property type="entry name" value="Dynamin_N"/>
</dbReference>
<feature type="domain" description="RING-type" evidence="30">
    <location>
        <begin position="1687"/>
        <end position="1749"/>
    </location>
</feature>
<keyword evidence="16 29" id="KW-1133">Transmembrane helix</keyword>
<evidence type="ECO:0000256" key="9">
    <source>
        <dbReference type="ARBA" id="ARBA00022729"/>
    </source>
</evidence>
<keyword evidence="18" id="KW-0496">Mitochondrion</keyword>
<evidence type="ECO:0000256" key="29">
    <source>
        <dbReference type="SAM" id="Phobius"/>
    </source>
</evidence>
<dbReference type="GO" id="GO:0051646">
    <property type="term" value="P:mitochondrion localization"/>
    <property type="evidence" value="ECO:0007669"/>
    <property type="project" value="TreeGrafter"/>
</dbReference>
<evidence type="ECO:0000313" key="32">
    <source>
        <dbReference type="EMBL" id="KAF2503048.1"/>
    </source>
</evidence>
<evidence type="ECO:0000256" key="22">
    <source>
        <dbReference type="ARBA" id="ARBA00056116"/>
    </source>
</evidence>
<organism evidence="32 33">
    <name type="scientific">Lophium mytilinum</name>
    <dbReference type="NCBI Taxonomy" id="390894"/>
    <lineage>
        <taxon>Eukaryota</taxon>
        <taxon>Fungi</taxon>
        <taxon>Dikarya</taxon>
        <taxon>Ascomycota</taxon>
        <taxon>Pezizomycotina</taxon>
        <taxon>Dothideomycetes</taxon>
        <taxon>Pleosporomycetidae</taxon>
        <taxon>Mytilinidiales</taxon>
        <taxon>Mytilinidiaceae</taxon>
        <taxon>Lophium</taxon>
    </lineage>
</organism>
<keyword evidence="8" id="KW-0479">Metal-binding</keyword>
<dbReference type="InterPro" id="IPR027417">
    <property type="entry name" value="P-loop_NTPase"/>
</dbReference>
<feature type="region of interest" description="Disordered" evidence="28">
    <location>
        <begin position="1"/>
        <end position="47"/>
    </location>
</feature>
<evidence type="ECO:0000256" key="8">
    <source>
        <dbReference type="ARBA" id="ARBA00022723"/>
    </source>
</evidence>
<keyword evidence="13" id="KW-1000">Mitochondrion outer membrane</keyword>
<evidence type="ECO:0000313" key="33">
    <source>
        <dbReference type="Proteomes" id="UP000799750"/>
    </source>
</evidence>
<feature type="transmembrane region" description="Helical" evidence="29">
    <location>
        <begin position="1511"/>
        <end position="1529"/>
    </location>
</feature>
<evidence type="ECO:0000256" key="19">
    <source>
        <dbReference type="ARBA" id="ARBA00023134"/>
    </source>
</evidence>
<dbReference type="Pfam" id="PF11145">
    <property type="entry name" value="DUF2921"/>
    <property type="match status" value="2"/>
</dbReference>
<dbReference type="OrthoDB" id="9984778at2759"/>
<evidence type="ECO:0000256" key="6">
    <source>
        <dbReference type="ARBA" id="ARBA00022679"/>
    </source>
</evidence>
<dbReference type="PANTHER" id="PTHR10465:SF0">
    <property type="entry name" value="SARCALUMENIN"/>
    <property type="match status" value="1"/>
</dbReference>
<dbReference type="GO" id="GO:0008053">
    <property type="term" value="P:mitochondrial fusion"/>
    <property type="evidence" value="ECO:0007669"/>
    <property type="project" value="TreeGrafter"/>
</dbReference>